<evidence type="ECO:0000256" key="3">
    <source>
        <dbReference type="ARBA" id="ARBA00022679"/>
    </source>
</evidence>
<keyword evidence="3 6" id="KW-0808">Transferase</keyword>
<dbReference type="PIRSF" id="PIRSF000441">
    <property type="entry name" value="CysE"/>
    <property type="match status" value="1"/>
</dbReference>
<dbReference type="Gene3D" id="2.160.10.10">
    <property type="entry name" value="Hexapeptide repeat proteins"/>
    <property type="match status" value="1"/>
</dbReference>
<dbReference type="SUPFAM" id="SSF51161">
    <property type="entry name" value="Trimeric LpxA-like enzymes"/>
    <property type="match status" value="1"/>
</dbReference>
<dbReference type="GO" id="GO:0009001">
    <property type="term" value="F:serine O-acetyltransferase activity"/>
    <property type="evidence" value="ECO:0007669"/>
    <property type="project" value="UniProtKB-EC"/>
</dbReference>
<protein>
    <recommendedName>
        <fullName evidence="2 6">Serine acetyltransferase</fullName>
        <ecNumber evidence="6">2.3.1.30</ecNumber>
    </recommendedName>
</protein>
<comment type="catalytic activity">
    <reaction evidence="6">
        <text>L-serine + acetyl-CoA = O-acetyl-L-serine + CoA</text>
        <dbReference type="Rhea" id="RHEA:24560"/>
        <dbReference type="ChEBI" id="CHEBI:33384"/>
        <dbReference type="ChEBI" id="CHEBI:57287"/>
        <dbReference type="ChEBI" id="CHEBI:57288"/>
        <dbReference type="ChEBI" id="CHEBI:58340"/>
        <dbReference type="EC" id="2.3.1.30"/>
    </reaction>
</comment>
<evidence type="ECO:0000313" key="7">
    <source>
        <dbReference type="EMBL" id="MET3557534.1"/>
    </source>
</evidence>
<dbReference type="PROSITE" id="PS00101">
    <property type="entry name" value="HEXAPEP_TRANSFERASES"/>
    <property type="match status" value="1"/>
</dbReference>
<dbReference type="CDD" id="cd03354">
    <property type="entry name" value="LbH_SAT"/>
    <property type="match status" value="1"/>
</dbReference>
<comment type="similarity">
    <text evidence="1 6">Belongs to the transferase hexapeptide repeat family.</text>
</comment>
<keyword evidence="8" id="KW-1185">Reference proteome</keyword>
<accession>A0ABV2FG75</accession>
<evidence type="ECO:0000256" key="2">
    <source>
        <dbReference type="ARBA" id="ARBA00018522"/>
    </source>
</evidence>
<dbReference type="Proteomes" id="UP001549122">
    <property type="component" value="Unassembled WGS sequence"/>
</dbReference>
<evidence type="ECO:0000256" key="5">
    <source>
        <dbReference type="ARBA" id="ARBA00023315"/>
    </source>
</evidence>
<dbReference type="PANTHER" id="PTHR42811">
    <property type="entry name" value="SERINE ACETYLTRANSFERASE"/>
    <property type="match status" value="1"/>
</dbReference>
<dbReference type="EMBL" id="JBEPLO010000005">
    <property type="protein sequence ID" value="MET3557534.1"/>
    <property type="molecule type" value="Genomic_DNA"/>
</dbReference>
<dbReference type="EC" id="2.3.1.30" evidence="6"/>
<dbReference type="InterPro" id="IPR045304">
    <property type="entry name" value="LbH_SAT"/>
</dbReference>
<evidence type="ECO:0000256" key="6">
    <source>
        <dbReference type="PIRNR" id="PIRNR000441"/>
    </source>
</evidence>
<dbReference type="InterPro" id="IPR011004">
    <property type="entry name" value="Trimer_LpxA-like_sf"/>
</dbReference>
<dbReference type="RefSeq" id="WP_354364353.1">
    <property type="nucleotide sequence ID" value="NZ_JBEPLO010000005.1"/>
</dbReference>
<dbReference type="Pfam" id="PF00132">
    <property type="entry name" value="Hexapep"/>
    <property type="match status" value="1"/>
</dbReference>
<gene>
    <name evidence="7" type="ORF">ABID29_000644</name>
</gene>
<evidence type="ECO:0000256" key="4">
    <source>
        <dbReference type="ARBA" id="ARBA00022737"/>
    </source>
</evidence>
<dbReference type="InterPro" id="IPR001451">
    <property type="entry name" value="Hexapep"/>
</dbReference>
<comment type="caution">
    <text evidence="7">The sequence shown here is derived from an EMBL/GenBank/DDBJ whole genome shotgun (WGS) entry which is preliminary data.</text>
</comment>
<reference evidence="7 8" key="1">
    <citation type="submission" date="2024-06" db="EMBL/GenBank/DDBJ databases">
        <title>Genomic Encyclopedia of Type Strains, Phase IV (KMG-IV): sequencing the most valuable type-strain genomes for metagenomic binning, comparative biology and taxonomic classification.</title>
        <authorList>
            <person name="Goeker M."/>
        </authorList>
    </citation>
    <scope>NUCLEOTIDE SEQUENCE [LARGE SCALE GENOMIC DNA]</scope>
    <source>
        <strain evidence="7 8">DSM 28303</strain>
    </source>
</reference>
<proteinExistence type="inferred from homology"/>
<evidence type="ECO:0000256" key="1">
    <source>
        <dbReference type="ARBA" id="ARBA00007274"/>
    </source>
</evidence>
<organism evidence="7 8">
    <name type="scientific">Streptococcus rupicaprae</name>
    <dbReference type="NCBI Taxonomy" id="759619"/>
    <lineage>
        <taxon>Bacteria</taxon>
        <taxon>Bacillati</taxon>
        <taxon>Bacillota</taxon>
        <taxon>Bacilli</taxon>
        <taxon>Lactobacillales</taxon>
        <taxon>Streptococcaceae</taxon>
        <taxon>Streptococcus</taxon>
    </lineage>
</organism>
<dbReference type="InterPro" id="IPR005881">
    <property type="entry name" value="Ser_O-AcTrfase"/>
</dbReference>
<sequence>MKKINLVQLDQHRYGAYKMPRLQLYFRKHQEATNPIIKFFYRFIFQRLCYRYHVELHPNTKIGPGLYLGHIVGITFNPDVIIGKNVNIHKGVTLGQENRGSRRGSPIIGDNVWIGINSTIVGRVTIGDDVLIAPNTYVNCDVPSHSVVFGNPCIIKSKENATEAYINNRIE</sequence>
<name>A0ABV2FG75_9STRE</name>
<evidence type="ECO:0000313" key="8">
    <source>
        <dbReference type="Proteomes" id="UP001549122"/>
    </source>
</evidence>
<keyword evidence="4" id="KW-0677">Repeat</keyword>
<dbReference type="InterPro" id="IPR018357">
    <property type="entry name" value="Hexapep_transf_CS"/>
</dbReference>
<keyword evidence="5 6" id="KW-0012">Acyltransferase</keyword>